<feature type="region of interest" description="Disordered" evidence="1">
    <location>
        <begin position="34"/>
        <end position="225"/>
    </location>
</feature>
<feature type="compositionally biased region" description="Polar residues" evidence="1">
    <location>
        <begin position="181"/>
        <end position="192"/>
    </location>
</feature>
<feature type="compositionally biased region" description="Low complexity" evidence="1">
    <location>
        <begin position="285"/>
        <end position="300"/>
    </location>
</feature>
<dbReference type="AlphaFoldDB" id="A0A167JD13"/>
<feature type="compositionally biased region" description="Low complexity" evidence="1">
    <location>
        <begin position="307"/>
        <end position="317"/>
    </location>
</feature>
<organism evidence="2 3">
    <name type="scientific">Calocera viscosa (strain TUFC12733)</name>
    <dbReference type="NCBI Taxonomy" id="1330018"/>
    <lineage>
        <taxon>Eukaryota</taxon>
        <taxon>Fungi</taxon>
        <taxon>Dikarya</taxon>
        <taxon>Basidiomycota</taxon>
        <taxon>Agaricomycotina</taxon>
        <taxon>Dacrymycetes</taxon>
        <taxon>Dacrymycetales</taxon>
        <taxon>Dacrymycetaceae</taxon>
        <taxon>Calocera</taxon>
    </lineage>
</organism>
<protein>
    <submittedName>
        <fullName evidence="2">Uncharacterized protein</fullName>
    </submittedName>
</protein>
<dbReference type="EMBL" id="KV417301">
    <property type="protein sequence ID" value="KZO93471.1"/>
    <property type="molecule type" value="Genomic_DNA"/>
</dbReference>
<dbReference type="Proteomes" id="UP000076738">
    <property type="component" value="Unassembled WGS sequence"/>
</dbReference>
<accession>A0A167JD13</accession>
<feature type="compositionally biased region" description="Polar residues" evidence="1">
    <location>
        <begin position="78"/>
        <end position="92"/>
    </location>
</feature>
<dbReference type="OrthoDB" id="10592992at2759"/>
<feature type="compositionally biased region" description="Pro residues" evidence="1">
    <location>
        <begin position="55"/>
        <end position="64"/>
    </location>
</feature>
<feature type="region of interest" description="Disordered" evidence="1">
    <location>
        <begin position="243"/>
        <end position="367"/>
    </location>
</feature>
<sequence>MPSRNKRLPESDDEYVCEIDSDDESDVALSLILQGGGPTQVRPVGRTTGLDKFGPPLPPAPVSPVTPVQKTRGRPRGGNNQHVVNPTAQAPSKTGVPPLWTPGCNRCSQPKTGGKKKCRAWQGEKCSNCKKAHQQCNLGKTNSQPDVTDARGGAAQPKGPPPVPQTASQPALGNDRARPASNRSVQFSTSASSPPPADRQDRPLQKRPLEPALHHTRQQAVQPTLQSAYQIVQSVLDAGRALPQTRVSDSPGPHPDNAAAPDRIIAPLPTGVKPSNGPRPRRIVTRSIATSSSPASATRPFPMQLAPETPSTPTTGPSRKRAASPELPIDVEAKRSRVALTRRPARGEPSTSTVHPAPGEPSLSANPALTHLRTSKPLPAAIPKQPEVQQPIKEEEQAEDSVLIIEADGTEVMPTVGMQERVFTTEFTNLKITLKGIMGKVMFARAENALRSFEGKMGDVFV</sequence>
<evidence type="ECO:0000256" key="1">
    <source>
        <dbReference type="SAM" id="MobiDB-lite"/>
    </source>
</evidence>
<proteinExistence type="predicted"/>
<gene>
    <name evidence="2" type="ORF">CALVIDRAFT_566472</name>
</gene>
<reference evidence="2 3" key="1">
    <citation type="journal article" date="2016" name="Mol. Biol. Evol.">
        <title>Comparative Genomics of Early-Diverging Mushroom-Forming Fungi Provides Insights into the Origins of Lignocellulose Decay Capabilities.</title>
        <authorList>
            <person name="Nagy L.G."/>
            <person name="Riley R."/>
            <person name="Tritt A."/>
            <person name="Adam C."/>
            <person name="Daum C."/>
            <person name="Floudas D."/>
            <person name="Sun H."/>
            <person name="Yadav J.S."/>
            <person name="Pangilinan J."/>
            <person name="Larsson K.H."/>
            <person name="Matsuura K."/>
            <person name="Barry K."/>
            <person name="Labutti K."/>
            <person name="Kuo R."/>
            <person name="Ohm R.A."/>
            <person name="Bhattacharya S.S."/>
            <person name="Shirouzu T."/>
            <person name="Yoshinaga Y."/>
            <person name="Martin F.M."/>
            <person name="Grigoriev I.V."/>
            <person name="Hibbett D.S."/>
        </authorList>
    </citation>
    <scope>NUCLEOTIDE SEQUENCE [LARGE SCALE GENOMIC DNA]</scope>
    <source>
        <strain evidence="2 3">TUFC12733</strain>
    </source>
</reference>
<feature type="compositionally biased region" description="Polar residues" evidence="1">
    <location>
        <begin position="134"/>
        <end position="146"/>
    </location>
</feature>
<keyword evidence="3" id="KW-1185">Reference proteome</keyword>
<name>A0A167JD13_CALVF</name>
<evidence type="ECO:0000313" key="2">
    <source>
        <dbReference type="EMBL" id="KZO93471.1"/>
    </source>
</evidence>
<evidence type="ECO:0000313" key="3">
    <source>
        <dbReference type="Proteomes" id="UP000076738"/>
    </source>
</evidence>
<feature type="compositionally biased region" description="Basic and acidic residues" evidence="1">
    <location>
        <begin position="198"/>
        <end position="213"/>
    </location>
</feature>